<dbReference type="OrthoDB" id="6283527at2759"/>
<dbReference type="PROSITE" id="PS00740">
    <property type="entry name" value="MAM_1"/>
    <property type="match status" value="1"/>
</dbReference>
<dbReference type="InterPro" id="IPR051560">
    <property type="entry name" value="MAM_domain-containing"/>
</dbReference>
<feature type="domain" description="MAM" evidence="1">
    <location>
        <begin position="252"/>
        <end position="357"/>
    </location>
</feature>
<organism evidence="2 3">
    <name type="scientific">Bugula neritina</name>
    <name type="common">Brown bryozoan</name>
    <name type="synonym">Sertularia neritina</name>
    <dbReference type="NCBI Taxonomy" id="10212"/>
    <lineage>
        <taxon>Eukaryota</taxon>
        <taxon>Metazoa</taxon>
        <taxon>Spiralia</taxon>
        <taxon>Lophotrochozoa</taxon>
        <taxon>Bryozoa</taxon>
        <taxon>Gymnolaemata</taxon>
        <taxon>Cheilostomatida</taxon>
        <taxon>Flustrina</taxon>
        <taxon>Buguloidea</taxon>
        <taxon>Bugulidae</taxon>
        <taxon>Bugula</taxon>
    </lineage>
</organism>
<comment type="caution">
    <text evidence="2">The sequence shown here is derived from an EMBL/GenBank/DDBJ whole genome shotgun (WGS) entry which is preliminary data.</text>
</comment>
<dbReference type="SUPFAM" id="SSF49899">
    <property type="entry name" value="Concanavalin A-like lectins/glucanases"/>
    <property type="match status" value="3"/>
</dbReference>
<keyword evidence="3" id="KW-1185">Reference proteome</keyword>
<feature type="domain" description="MAM" evidence="1">
    <location>
        <begin position="15"/>
        <end position="131"/>
    </location>
</feature>
<dbReference type="InterPro" id="IPR013320">
    <property type="entry name" value="ConA-like_dom_sf"/>
</dbReference>
<sequence length="357" mass="39329">MALFDNYIFILPANGWYIYMESSNPNTNGDNTKLVSPTISGNNIPRCLSFWYHMYGPDVGALNLYILDKGVVKDTAFQMNGTQGNSWKQANISLPSNYNDISVVFEGTVDAGYMGDIALDDITLTAGACFEDSSKYLYIEASSPRKAGDTALLVSPVMQPSQSSKCFTFWYHMYGSHIGKLTVSIRRPGQPAYTLWVKTDEEGNRWEQGEASIPPQTVSYQIVISGETGSGHAGDIAIDDLNIGAGTCPQPGDCDFDKNMCTWYNVRAGDDFDWIRGKDKTASQFTGPSFDHTSGKGSYMFIEGSGTQQVGDVARLYSQTFLPVTGLQPKCLSFWYHMYGGDIGVLRVYVMDTQSSM</sequence>
<dbReference type="Pfam" id="PF00629">
    <property type="entry name" value="MAM"/>
    <property type="match status" value="3"/>
</dbReference>
<dbReference type="SMART" id="SM00137">
    <property type="entry name" value="MAM"/>
    <property type="match status" value="2"/>
</dbReference>
<proteinExistence type="predicted"/>
<name>A0A7J7IXV8_BUGNE</name>
<dbReference type="Proteomes" id="UP000593567">
    <property type="component" value="Unassembled WGS sequence"/>
</dbReference>
<evidence type="ECO:0000259" key="1">
    <source>
        <dbReference type="PROSITE" id="PS50060"/>
    </source>
</evidence>
<dbReference type="GO" id="GO:0016020">
    <property type="term" value="C:membrane"/>
    <property type="evidence" value="ECO:0007669"/>
    <property type="project" value="InterPro"/>
</dbReference>
<evidence type="ECO:0000313" key="3">
    <source>
        <dbReference type="Proteomes" id="UP000593567"/>
    </source>
</evidence>
<dbReference type="Gene3D" id="2.60.120.200">
    <property type="match status" value="3"/>
</dbReference>
<protein>
    <recommendedName>
        <fullName evidence="1">MAM domain-containing protein</fullName>
    </recommendedName>
</protein>
<dbReference type="CDD" id="cd06263">
    <property type="entry name" value="MAM"/>
    <property type="match status" value="3"/>
</dbReference>
<dbReference type="PANTHER" id="PTHR23282">
    <property type="entry name" value="APICAL ENDOSOMAL GLYCOPROTEIN PRECURSOR"/>
    <property type="match status" value="1"/>
</dbReference>
<feature type="domain" description="MAM" evidence="1">
    <location>
        <begin position="136"/>
        <end position="250"/>
    </location>
</feature>
<dbReference type="InterPro" id="IPR000998">
    <property type="entry name" value="MAM_dom"/>
</dbReference>
<evidence type="ECO:0000313" key="2">
    <source>
        <dbReference type="EMBL" id="KAF6018700.1"/>
    </source>
</evidence>
<dbReference type="EMBL" id="VXIV02003283">
    <property type="protein sequence ID" value="KAF6018700.1"/>
    <property type="molecule type" value="Genomic_DNA"/>
</dbReference>
<reference evidence="2" key="1">
    <citation type="submission" date="2020-06" db="EMBL/GenBank/DDBJ databases">
        <title>Draft genome of Bugula neritina, a colonial animal packing powerful symbionts and potential medicines.</title>
        <authorList>
            <person name="Rayko M."/>
        </authorList>
    </citation>
    <scope>NUCLEOTIDE SEQUENCE [LARGE SCALE GENOMIC DNA]</scope>
    <source>
        <strain evidence="2">Kwan_BN1</strain>
    </source>
</reference>
<dbReference type="AlphaFoldDB" id="A0A7J7IXV8"/>
<dbReference type="PROSITE" id="PS50060">
    <property type="entry name" value="MAM_2"/>
    <property type="match status" value="3"/>
</dbReference>
<accession>A0A7J7IXV8</accession>
<dbReference type="PANTHER" id="PTHR23282:SF101">
    <property type="entry name" value="MAM DOMAIN-CONTAINING PROTEIN"/>
    <property type="match status" value="1"/>
</dbReference>
<gene>
    <name evidence="2" type="ORF">EB796_023001</name>
</gene>